<protein>
    <submittedName>
        <fullName evidence="5">DeoR/GlpR family DNA-binding transcription regulator</fullName>
    </submittedName>
</protein>
<dbReference type="Pfam" id="PF08220">
    <property type="entry name" value="HTH_DeoR"/>
    <property type="match status" value="1"/>
</dbReference>
<feature type="domain" description="HTH deoR-type" evidence="4">
    <location>
        <begin position="3"/>
        <end position="58"/>
    </location>
</feature>
<dbReference type="SMART" id="SM01134">
    <property type="entry name" value="DeoRC"/>
    <property type="match status" value="1"/>
</dbReference>
<evidence type="ECO:0000256" key="3">
    <source>
        <dbReference type="ARBA" id="ARBA00023163"/>
    </source>
</evidence>
<dbReference type="Proteomes" id="UP001211044">
    <property type="component" value="Chromosome"/>
</dbReference>
<proteinExistence type="predicted"/>
<dbReference type="Pfam" id="PF00455">
    <property type="entry name" value="DeoRC"/>
    <property type="match status" value="1"/>
</dbReference>
<organism evidence="5 6">
    <name type="scientific">Winkia neuii subsp. anitrata</name>
    <dbReference type="NCBI Taxonomy" id="29318"/>
    <lineage>
        <taxon>Bacteria</taxon>
        <taxon>Bacillati</taxon>
        <taxon>Actinomycetota</taxon>
        <taxon>Actinomycetes</taxon>
        <taxon>Actinomycetales</taxon>
        <taxon>Actinomycetaceae</taxon>
        <taxon>Winkia</taxon>
    </lineage>
</organism>
<dbReference type="PANTHER" id="PTHR30363:SF44">
    <property type="entry name" value="AGA OPERON TRANSCRIPTIONAL REPRESSOR-RELATED"/>
    <property type="match status" value="1"/>
</dbReference>
<dbReference type="CDD" id="cd00090">
    <property type="entry name" value="HTH_ARSR"/>
    <property type="match status" value="1"/>
</dbReference>
<reference evidence="5" key="1">
    <citation type="submission" date="2023-01" db="EMBL/GenBank/DDBJ databases">
        <title>Comparative Genomic Analysis of the Clinically-Derived Winkia Strain NY0527 Provides Evidence into the Taxonomic Reassignment of Winkia neuii and Characterizes Their Virulence Traits.</title>
        <authorList>
            <person name="Cai X."/>
            <person name="Peng Y."/>
            <person name="Li M."/>
            <person name="Qiu Y."/>
            <person name="Wang Y."/>
            <person name="Xu L."/>
            <person name="Hou Q."/>
        </authorList>
    </citation>
    <scope>NUCLEOTIDE SEQUENCE</scope>
    <source>
        <strain evidence="5">NY0527</strain>
    </source>
</reference>
<dbReference type="KEGG" id="wne:PIG85_02180"/>
<evidence type="ECO:0000313" key="6">
    <source>
        <dbReference type="Proteomes" id="UP001211044"/>
    </source>
</evidence>
<dbReference type="AlphaFoldDB" id="A0AB38XQ82"/>
<evidence type="ECO:0000313" key="5">
    <source>
        <dbReference type="EMBL" id="WCE46477.1"/>
    </source>
</evidence>
<dbReference type="GO" id="GO:0003677">
    <property type="term" value="F:DNA binding"/>
    <property type="evidence" value="ECO:0007669"/>
    <property type="project" value="UniProtKB-KW"/>
</dbReference>
<keyword evidence="1" id="KW-0805">Transcription regulation</keyword>
<dbReference type="EMBL" id="CP116394">
    <property type="protein sequence ID" value="WCE46477.1"/>
    <property type="molecule type" value="Genomic_DNA"/>
</dbReference>
<dbReference type="Gene3D" id="3.40.50.1360">
    <property type="match status" value="1"/>
</dbReference>
<dbReference type="RefSeq" id="WP_004806451.1">
    <property type="nucleotide sequence ID" value="NZ_CP116394.1"/>
</dbReference>
<dbReference type="InterPro" id="IPR018356">
    <property type="entry name" value="Tscrpt_reg_HTH_DeoR_CS"/>
</dbReference>
<dbReference type="GO" id="GO:0003700">
    <property type="term" value="F:DNA-binding transcription factor activity"/>
    <property type="evidence" value="ECO:0007669"/>
    <property type="project" value="InterPro"/>
</dbReference>
<dbReference type="PROSITE" id="PS00894">
    <property type="entry name" value="HTH_DEOR_1"/>
    <property type="match status" value="1"/>
</dbReference>
<evidence type="ECO:0000259" key="4">
    <source>
        <dbReference type="PROSITE" id="PS51000"/>
    </source>
</evidence>
<dbReference type="InterPro" id="IPR011991">
    <property type="entry name" value="ArsR-like_HTH"/>
</dbReference>
<dbReference type="InterPro" id="IPR014036">
    <property type="entry name" value="DeoR-like_C"/>
</dbReference>
<dbReference type="PANTHER" id="PTHR30363">
    <property type="entry name" value="HTH-TYPE TRANSCRIPTIONAL REGULATOR SRLR-RELATED"/>
    <property type="match status" value="1"/>
</dbReference>
<accession>A0AB38XQ82</accession>
<dbReference type="InterPro" id="IPR001034">
    <property type="entry name" value="DeoR_HTH"/>
</dbReference>
<dbReference type="SUPFAM" id="SSF46785">
    <property type="entry name" value="Winged helix' DNA-binding domain"/>
    <property type="match status" value="1"/>
</dbReference>
<dbReference type="InterPro" id="IPR036388">
    <property type="entry name" value="WH-like_DNA-bd_sf"/>
</dbReference>
<dbReference type="SUPFAM" id="SSF100950">
    <property type="entry name" value="NagB/RpiA/CoA transferase-like"/>
    <property type="match status" value="1"/>
</dbReference>
<dbReference type="InterPro" id="IPR036390">
    <property type="entry name" value="WH_DNA-bd_sf"/>
</dbReference>
<keyword evidence="3" id="KW-0804">Transcription</keyword>
<gene>
    <name evidence="5" type="ORF">PIG85_02180</name>
</gene>
<dbReference type="Gene3D" id="1.10.10.10">
    <property type="entry name" value="Winged helix-like DNA-binding domain superfamily/Winged helix DNA-binding domain"/>
    <property type="match status" value="1"/>
</dbReference>
<evidence type="ECO:0000256" key="2">
    <source>
        <dbReference type="ARBA" id="ARBA00023125"/>
    </source>
</evidence>
<evidence type="ECO:0000256" key="1">
    <source>
        <dbReference type="ARBA" id="ARBA00023015"/>
    </source>
</evidence>
<dbReference type="SMART" id="SM00420">
    <property type="entry name" value="HTH_DEOR"/>
    <property type="match status" value="1"/>
</dbReference>
<dbReference type="PROSITE" id="PS51000">
    <property type="entry name" value="HTH_DEOR_2"/>
    <property type="match status" value="1"/>
</dbReference>
<name>A0AB38XQ82_9ACTO</name>
<dbReference type="InterPro" id="IPR050313">
    <property type="entry name" value="Carb_Metab_HTH_regulators"/>
</dbReference>
<sequence length="262" mass="27931">MGRQDRQSKIVDLVIERGSVHVDDIVAALGVSPATVRRDLDALSEQQLITRVRGGAKANASSGELPMRYRTSREWDEKQAIARRACLLAKPGSVVSFNGGTTTTVAAYELGVRTSSERAFTERPLTVITNAVNIANDLTVRPNVQLVVIGGVARSRSYELVGSLAKAVLERIKVGLLFLGVTSLDIQSGGIYTNNEAEAVVNTALVEVAQKVVVLADHTKFGQSAFANICSFDKIDQVITDGGTSADQIAALTRHGIEVTVA</sequence>
<dbReference type="PRINTS" id="PR00037">
    <property type="entry name" value="HTHLACR"/>
</dbReference>
<keyword evidence="2 5" id="KW-0238">DNA-binding</keyword>
<dbReference type="InterPro" id="IPR037171">
    <property type="entry name" value="NagB/RpiA_transferase-like"/>
</dbReference>